<evidence type="ECO:0000256" key="1">
    <source>
        <dbReference type="ARBA" id="ARBA00004122"/>
    </source>
</evidence>
<feature type="region of interest" description="Disordered" evidence="7">
    <location>
        <begin position="46"/>
        <end position="139"/>
    </location>
</feature>
<comment type="similarity">
    <text evidence="2">Belongs to the BORCS5 family.</text>
</comment>
<comment type="subcellular location">
    <subcellularLocation>
        <location evidence="1">Lysosome membrane</location>
        <topology evidence="1">Lipid-anchor</topology>
        <orientation evidence="1">Cytoplasmic side</orientation>
    </subcellularLocation>
</comment>
<reference evidence="8 9" key="1">
    <citation type="submission" date="2020-04" db="EMBL/GenBank/DDBJ databases">
        <authorList>
            <person name="Wallbank WR R."/>
            <person name="Pardo Diaz C."/>
            <person name="Kozak K."/>
            <person name="Martin S."/>
            <person name="Jiggins C."/>
            <person name="Moest M."/>
            <person name="Warren A I."/>
            <person name="Byers J.R.P. K."/>
            <person name="Montejo-Kovacevich G."/>
            <person name="Yen C E."/>
        </authorList>
    </citation>
    <scope>NUCLEOTIDE SEQUENCE [LARGE SCALE GENOMIC DNA]</scope>
</reference>
<protein>
    <recommendedName>
        <fullName evidence="3">BLOC-1-related complex subunit 5</fullName>
    </recommendedName>
</protein>
<evidence type="ECO:0000256" key="7">
    <source>
        <dbReference type="SAM" id="MobiDB-lite"/>
    </source>
</evidence>
<dbReference type="CDD" id="cd22789">
    <property type="entry name" value="BORCS5-like"/>
    <property type="match status" value="1"/>
</dbReference>
<dbReference type="GO" id="GO:0032418">
    <property type="term" value="P:lysosome localization"/>
    <property type="evidence" value="ECO:0007669"/>
    <property type="project" value="InterPro"/>
</dbReference>
<keyword evidence="5" id="KW-0458">Lysosome</keyword>
<sequence length="312" mass="35108">MKDDNIGSGQTSDIIKVLDGRDYYINYNDGRIISYSRLQLSLNNNSVTMGSEQSSVPPKKQVQRPQQMRRGHTIAVSNIPDTSRSSDPTASGNNSPGTSICSDSELPYISYTVDRPIGDSPKASARNQRTTDNKKSLLQRRQLSLQARKTKLARDIIVVKPATDDQLDEDIQRLQEIPTFLPIMRGTLGLPGARDPEVLEGLDYRPWIRVTTRLQAHLAACAHPLAAEEISLASKIKEADTEISRLYSQLVDRQRANARHAERLARVHEVSHQLARCNSLLHQTLQDAEELNALLPEDKRLEPFVWNIEEER</sequence>
<dbReference type="InterPro" id="IPR018780">
    <property type="entry name" value="TBORCS5"/>
</dbReference>
<dbReference type="GO" id="GO:1903744">
    <property type="term" value="P:positive regulation of anterograde synaptic vesicle transport"/>
    <property type="evidence" value="ECO:0007669"/>
    <property type="project" value="TreeGrafter"/>
</dbReference>
<organism evidence="8 9">
    <name type="scientific">Arctia plantaginis</name>
    <name type="common">Wood tiger moth</name>
    <name type="synonym">Phalaena plantaginis</name>
    <dbReference type="NCBI Taxonomy" id="874455"/>
    <lineage>
        <taxon>Eukaryota</taxon>
        <taxon>Metazoa</taxon>
        <taxon>Ecdysozoa</taxon>
        <taxon>Arthropoda</taxon>
        <taxon>Hexapoda</taxon>
        <taxon>Insecta</taxon>
        <taxon>Pterygota</taxon>
        <taxon>Neoptera</taxon>
        <taxon>Endopterygota</taxon>
        <taxon>Lepidoptera</taxon>
        <taxon>Glossata</taxon>
        <taxon>Ditrysia</taxon>
        <taxon>Noctuoidea</taxon>
        <taxon>Erebidae</taxon>
        <taxon>Arctiinae</taxon>
        <taxon>Arctia</taxon>
    </lineage>
</organism>
<evidence type="ECO:0000256" key="5">
    <source>
        <dbReference type="ARBA" id="ARBA00023228"/>
    </source>
</evidence>
<keyword evidence="4" id="KW-0472">Membrane</keyword>
<evidence type="ECO:0000256" key="3">
    <source>
        <dbReference type="ARBA" id="ARBA00022300"/>
    </source>
</evidence>
<dbReference type="Pfam" id="PF10158">
    <property type="entry name" value="LOH1CR12"/>
    <property type="match status" value="1"/>
</dbReference>
<keyword evidence="6" id="KW-0449">Lipoprotein</keyword>
<proteinExistence type="inferred from homology"/>
<feature type="compositionally biased region" description="Polar residues" evidence="7">
    <location>
        <begin position="75"/>
        <end position="102"/>
    </location>
</feature>
<dbReference type="PANTHER" id="PTHR31634">
    <property type="entry name" value="BLOC-1-RELATED COMPLEX SUBUNIT 5"/>
    <property type="match status" value="1"/>
</dbReference>
<feature type="compositionally biased region" description="Low complexity" evidence="7">
    <location>
        <begin position="56"/>
        <end position="66"/>
    </location>
</feature>
<dbReference type="GO" id="GO:0098574">
    <property type="term" value="C:cytoplasmic side of lysosomal membrane"/>
    <property type="evidence" value="ECO:0007669"/>
    <property type="project" value="TreeGrafter"/>
</dbReference>
<dbReference type="GO" id="GO:0072384">
    <property type="term" value="P:organelle transport along microtubule"/>
    <property type="evidence" value="ECO:0007669"/>
    <property type="project" value="TreeGrafter"/>
</dbReference>
<comment type="caution">
    <text evidence="8">The sequence shown here is derived from an EMBL/GenBank/DDBJ whole genome shotgun (WGS) entry which is preliminary data.</text>
</comment>
<gene>
    <name evidence="8" type="ORF">APLA_LOCUS6277</name>
</gene>
<dbReference type="GO" id="GO:0030672">
    <property type="term" value="C:synaptic vesicle membrane"/>
    <property type="evidence" value="ECO:0007669"/>
    <property type="project" value="TreeGrafter"/>
</dbReference>
<dbReference type="PANTHER" id="PTHR31634:SF2">
    <property type="entry name" value="BLOC-1-RELATED COMPLEX SUBUNIT 5"/>
    <property type="match status" value="1"/>
</dbReference>
<dbReference type="OrthoDB" id="5846619at2759"/>
<evidence type="ECO:0000256" key="2">
    <source>
        <dbReference type="ARBA" id="ARBA00010235"/>
    </source>
</evidence>
<evidence type="ECO:0000313" key="8">
    <source>
        <dbReference type="EMBL" id="CAB3233877.1"/>
    </source>
</evidence>
<dbReference type="AlphaFoldDB" id="A0A8S0ZME9"/>
<dbReference type="GO" id="GO:0099078">
    <property type="term" value="C:BORC complex"/>
    <property type="evidence" value="ECO:0007669"/>
    <property type="project" value="TreeGrafter"/>
</dbReference>
<accession>A0A8S0ZME9</accession>
<evidence type="ECO:0000313" key="9">
    <source>
        <dbReference type="Proteomes" id="UP000494256"/>
    </source>
</evidence>
<feature type="compositionally biased region" description="Polar residues" evidence="7">
    <location>
        <begin position="46"/>
        <end position="55"/>
    </location>
</feature>
<name>A0A8S0ZME9_ARCPL</name>
<dbReference type="Proteomes" id="UP000494256">
    <property type="component" value="Unassembled WGS sequence"/>
</dbReference>
<dbReference type="EMBL" id="CADEBD010000293">
    <property type="protein sequence ID" value="CAB3233877.1"/>
    <property type="molecule type" value="Genomic_DNA"/>
</dbReference>
<evidence type="ECO:0000256" key="6">
    <source>
        <dbReference type="ARBA" id="ARBA00023288"/>
    </source>
</evidence>
<evidence type="ECO:0000256" key="4">
    <source>
        <dbReference type="ARBA" id="ARBA00023136"/>
    </source>
</evidence>